<sequence length="105" mass="11930">MTECKDVISCDSISKKTDSPIEQKQWFHGMLPREDIDRKFCNHFGPYLADRVGVQIFKMGAHELCQSSFNDRIVICTSLAAQSKIEPFLNQMLNGMKSGLRTKTS</sequence>
<reference evidence="1 2" key="1">
    <citation type="submission" date="2013-11" db="EMBL/GenBank/DDBJ databases">
        <title>Draft genome of the bovine lungworm Dictyocaulus viviparus.</title>
        <authorList>
            <person name="Mitreva M."/>
        </authorList>
    </citation>
    <scope>NUCLEOTIDE SEQUENCE [LARGE SCALE GENOMIC DNA]</scope>
    <source>
        <strain evidence="1 2">HannoverDv2000</strain>
    </source>
</reference>
<dbReference type="OrthoDB" id="8189826at2759"/>
<proteinExistence type="predicted"/>
<dbReference type="Proteomes" id="UP000053766">
    <property type="component" value="Unassembled WGS sequence"/>
</dbReference>
<dbReference type="AlphaFoldDB" id="A0A0D8Y7G4"/>
<evidence type="ECO:0000313" key="2">
    <source>
        <dbReference type="Proteomes" id="UP000053766"/>
    </source>
</evidence>
<accession>A0A0D8Y7G4</accession>
<gene>
    <name evidence="1" type="ORF">DICVIV_01895</name>
</gene>
<dbReference type="EMBL" id="KN716174">
    <property type="protein sequence ID" value="KJH51914.1"/>
    <property type="molecule type" value="Genomic_DNA"/>
</dbReference>
<organism evidence="1 2">
    <name type="scientific">Dictyocaulus viviparus</name>
    <name type="common">Bovine lungworm</name>
    <dbReference type="NCBI Taxonomy" id="29172"/>
    <lineage>
        <taxon>Eukaryota</taxon>
        <taxon>Metazoa</taxon>
        <taxon>Ecdysozoa</taxon>
        <taxon>Nematoda</taxon>
        <taxon>Chromadorea</taxon>
        <taxon>Rhabditida</taxon>
        <taxon>Rhabditina</taxon>
        <taxon>Rhabditomorpha</taxon>
        <taxon>Strongyloidea</taxon>
        <taxon>Metastrongylidae</taxon>
        <taxon>Dictyocaulus</taxon>
    </lineage>
</organism>
<keyword evidence="2" id="KW-1185">Reference proteome</keyword>
<reference evidence="2" key="2">
    <citation type="journal article" date="2016" name="Sci. Rep.">
        <title>Dictyocaulus viviparus genome, variome and transcriptome elucidate lungworm biology and support future intervention.</title>
        <authorList>
            <person name="McNulty S.N."/>
            <person name="Strube C."/>
            <person name="Rosa B.A."/>
            <person name="Martin J.C."/>
            <person name="Tyagi R."/>
            <person name="Choi Y.J."/>
            <person name="Wang Q."/>
            <person name="Hallsworth Pepin K."/>
            <person name="Zhang X."/>
            <person name="Ozersky P."/>
            <person name="Wilson R.K."/>
            <person name="Sternberg P.W."/>
            <person name="Gasser R.B."/>
            <person name="Mitreva M."/>
        </authorList>
    </citation>
    <scope>NUCLEOTIDE SEQUENCE [LARGE SCALE GENOMIC DNA]</scope>
    <source>
        <strain evidence="2">HannoverDv2000</strain>
    </source>
</reference>
<evidence type="ECO:0000313" key="1">
    <source>
        <dbReference type="EMBL" id="KJH51914.1"/>
    </source>
</evidence>
<protein>
    <submittedName>
        <fullName evidence="1">Uncharacterized protein</fullName>
    </submittedName>
</protein>
<name>A0A0D8Y7G4_DICVI</name>